<feature type="domain" description="Peptidase S26" evidence="8">
    <location>
        <begin position="74"/>
        <end position="297"/>
    </location>
</feature>
<evidence type="ECO:0000313" key="9">
    <source>
        <dbReference type="EMBL" id="MDT0259951.1"/>
    </source>
</evidence>
<evidence type="ECO:0000256" key="5">
    <source>
        <dbReference type="ARBA" id="ARBA00022801"/>
    </source>
</evidence>
<evidence type="ECO:0000256" key="7">
    <source>
        <dbReference type="SAM" id="MobiDB-lite"/>
    </source>
</evidence>
<evidence type="ECO:0000256" key="4">
    <source>
        <dbReference type="ARBA" id="ARBA00013208"/>
    </source>
</evidence>
<dbReference type="InterPro" id="IPR000223">
    <property type="entry name" value="Pept_S26A_signal_pept_1"/>
</dbReference>
<feature type="region of interest" description="Disordered" evidence="7">
    <location>
        <begin position="224"/>
        <end position="243"/>
    </location>
</feature>
<comment type="subcellular location">
    <subcellularLocation>
        <location evidence="2">Cell membrane</location>
        <topology evidence="2">Single-pass type II membrane protein</topology>
    </subcellularLocation>
    <subcellularLocation>
        <location evidence="6">Membrane</location>
        <topology evidence="6">Single-pass type II membrane protein</topology>
    </subcellularLocation>
</comment>
<evidence type="ECO:0000256" key="2">
    <source>
        <dbReference type="ARBA" id="ARBA00004401"/>
    </source>
</evidence>
<dbReference type="Proteomes" id="UP001183176">
    <property type="component" value="Unassembled WGS sequence"/>
</dbReference>
<proteinExistence type="inferred from homology"/>
<evidence type="ECO:0000256" key="6">
    <source>
        <dbReference type="RuleBase" id="RU362042"/>
    </source>
</evidence>
<dbReference type="PRINTS" id="PR00727">
    <property type="entry name" value="LEADERPTASE"/>
</dbReference>
<comment type="caution">
    <text evidence="9">The sequence shown here is derived from an EMBL/GenBank/DDBJ whole genome shotgun (WGS) entry which is preliminary data.</text>
</comment>
<dbReference type="PROSITE" id="PS00761">
    <property type="entry name" value="SPASE_I_3"/>
    <property type="match status" value="1"/>
</dbReference>
<reference evidence="10" key="1">
    <citation type="submission" date="2023-07" db="EMBL/GenBank/DDBJ databases">
        <title>30 novel species of actinomycetes from the DSMZ collection.</title>
        <authorList>
            <person name="Nouioui I."/>
        </authorList>
    </citation>
    <scope>NUCLEOTIDE SEQUENCE [LARGE SCALE GENOMIC DNA]</scope>
    <source>
        <strain evidence="10">DSM 44399</strain>
    </source>
</reference>
<name>A0ABU2J4N9_9ACTN</name>
<feature type="compositionally biased region" description="Low complexity" evidence="7">
    <location>
        <begin position="19"/>
        <end position="29"/>
    </location>
</feature>
<sequence length="347" mass="36605">MRRFREVSNSGTGEQAERPAGADGGPDAVAAERADTDVVPDGTDGPAIDGATGSSSAQPAAPAGRRKASRLELPILIVVAIAIAVVLKTFVVQPFYIPSQSMEQTLYGCPGCSGDRILVFKPVYHVRTPHPGDVVVFKAPKDWDELGGVQLSGNPVVHGVQWFGQLVGVVPPSEKDLVKRVIAVGGETVKCCDDRGNVQVSEHGSAGPWRSLNEPYIFQNSSWTKPGTPGAKAPNDTRSFGPVTVPANRMWVMGDHRGDSADSRYHCRDGGTGPNCDPVASTVPNSDAIGKAVVIAWPPSRWRTLGTPKTFSSLGLPGVGALPGEPAGFAVAGVAVIGGWRHRRRRR</sequence>
<keyword evidence="10" id="KW-1185">Reference proteome</keyword>
<evidence type="ECO:0000313" key="10">
    <source>
        <dbReference type="Proteomes" id="UP001183176"/>
    </source>
</evidence>
<keyword evidence="5 6" id="KW-0378">Hydrolase</keyword>
<feature type="transmembrane region" description="Helical" evidence="6">
    <location>
        <begin position="75"/>
        <end position="96"/>
    </location>
</feature>
<organism evidence="9 10">
    <name type="scientific">Jatrophihabitans lederbergiae</name>
    <dbReference type="NCBI Taxonomy" id="3075547"/>
    <lineage>
        <taxon>Bacteria</taxon>
        <taxon>Bacillati</taxon>
        <taxon>Actinomycetota</taxon>
        <taxon>Actinomycetes</taxon>
        <taxon>Jatrophihabitantales</taxon>
        <taxon>Jatrophihabitantaceae</taxon>
        <taxon>Jatrophihabitans</taxon>
    </lineage>
</organism>
<dbReference type="InterPro" id="IPR036286">
    <property type="entry name" value="LexA/Signal_pep-like_sf"/>
</dbReference>
<dbReference type="RefSeq" id="WP_311421110.1">
    <property type="nucleotide sequence ID" value="NZ_JAVREH010000001.1"/>
</dbReference>
<dbReference type="Gene3D" id="2.10.109.10">
    <property type="entry name" value="Umud Fragment, subunit A"/>
    <property type="match status" value="1"/>
</dbReference>
<comment type="catalytic activity">
    <reaction evidence="1 6">
        <text>Cleavage of hydrophobic, N-terminal signal or leader sequences from secreted and periplasmic proteins.</text>
        <dbReference type="EC" id="3.4.21.89"/>
    </reaction>
</comment>
<dbReference type="PANTHER" id="PTHR43390:SF1">
    <property type="entry name" value="CHLOROPLAST PROCESSING PEPTIDASE"/>
    <property type="match status" value="1"/>
</dbReference>
<dbReference type="CDD" id="cd06530">
    <property type="entry name" value="S26_SPase_I"/>
    <property type="match status" value="1"/>
</dbReference>
<keyword evidence="6" id="KW-0812">Transmembrane</keyword>
<keyword evidence="6" id="KW-0472">Membrane</keyword>
<keyword evidence="6" id="KW-0645">Protease</keyword>
<accession>A0ABU2J4N9</accession>
<evidence type="ECO:0000259" key="8">
    <source>
        <dbReference type="Pfam" id="PF10502"/>
    </source>
</evidence>
<evidence type="ECO:0000256" key="1">
    <source>
        <dbReference type="ARBA" id="ARBA00000677"/>
    </source>
</evidence>
<keyword evidence="6" id="KW-1133">Transmembrane helix</keyword>
<feature type="compositionally biased region" description="Low complexity" evidence="7">
    <location>
        <begin position="50"/>
        <end position="63"/>
    </location>
</feature>
<dbReference type="InterPro" id="IPR019533">
    <property type="entry name" value="Peptidase_S26"/>
</dbReference>
<evidence type="ECO:0000256" key="3">
    <source>
        <dbReference type="ARBA" id="ARBA00009370"/>
    </source>
</evidence>
<dbReference type="EMBL" id="JAVREH010000001">
    <property type="protein sequence ID" value="MDT0259951.1"/>
    <property type="molecule type" value="Genomic_DNA"/>
</dbReference>
<gene>
    <name evidence="9" type="primary">lepB</name>
    <name evidence="9" type="ORF">RM423_00930</name>
</gene>
<dbReference type="InterPro" id="IPR019758">
    <property type="entry name" value="Pept_S26A_signal_pept_1_CS"/>
</dbReference>
<dbReference type="Pfam" id="PF10502">
    <property type="entry name" value="Peptidase_S26"/>
    <property type="match status" value="1"/>
</dbReference>
<feature type="region of interest" description="Disordered" evidence="7">
    <location>
        <begin position="1"/>
        <end position="63"/>
    </location>
</feature>
<dbReference type="GO" id="GO:0009003">
    <property type="term" value="F:signal peptidase activity"/>
    <property type="evidence" value="ECO:0007669"/>
    <property type="project" value="UniProtKB-EC"/>
</dbReference>
<protein>
    <recommendedName>
        <fullName evidence="4 6">Signal peptidase I</fullName>
        <ecNumber evidence="4 6">3.4.21.89</ecNumber>
    </recommendedName>
</protein>
<dbReference type="PANTHER" id="PTHR43390">
    <property type="entry name" value="SIGNAL PEPTIDASE I"/>
    <property type="match status" value="1"/>
</dbReference>
<dbReference type="NCBIfam" id="TIGR02227">
    <property type="entry name" value="sigpep_I_bact"/>
    <property type="match status" value="1"/>
</dbReference>
<comment type="similarity">
    <text evidence="3 6">Belongs to the peptidase S26 family.</text>
</comment>
<dbReference type="SUPFAM" id="SSF51306">
    <property type="entry name" value="LexA/Signal peptidase"/>
    <property type="match status" value="1"/>
</dbReference>
<dbReference type="EC" id="3.4.21.89" evidence="4 6"/>